<dbReference type="Proteomes" id="UP000001307">
    <property type="component" value="Unassembled WGS sequence"/>
</dbReference>
<reference evidence="2" key="1">
    <citation type="journal article" date="2010" name="Science">
        <title>Plasticity of animal genome architecture unmasked by rapid evolution of a pelagic tunicate.</title>
        <authorList>
            <person name="Denoeud F."/>
            <person name="Henriet S."/>
            <person name="Mungpakdee S."/>
            <person name="Aury J.M."/>
            <person name="Da Silva C."/>
            <person name="Brinkmann H."/>
            <person name="Mikhaleva J."/>
            <person name="Olsen L.C."/>
            <person name="Jubin C."/>
            <person name="Canestro C."/>
            <person name="Bouquet J.M."/>
            <person name="Danks G."/>
            <person name="Poulain J."/>
            <person name="Campsteijn C."/>
            <person name="Adamski M."/>
            <person name="Cross I."/>
            <person name="Yadetie F."/>
            <person name="Muffato M."/>
            <person name="Louis A."/>
            <person name="Butcher S."/>
            <person name="Tsagkogeorga G."/>
            <person name="Konrad A."/>
            <person name="Singh S."/>
            <person name="Jensen M.F."/>
            <person name="Cong E.H."/>
            <person name="Eikeseth-Otteraa H."/>
            <person name="Noel B."/>
            <person name="Anthouard V."/>
            <person name="Porcel B.M."/>
            <person name="Kachouri-Lafond R."/>
            <person name="Nishino A."/>
            <person name="Ugolini M."/>
            <person name="Chourrout P."/>
            <person name="Nishida H."/>
            <person name="Aasland R."/>
            <person name="Huzurbazar S."/>
            <person name="Westhof E."/>
            <person name="Delsuc F."/>
            <person name="Lehrach H."/>
            <person name="Reinhardt R."/>
            <person name="Weissenbach J."/>
            <person name="Roy S.W."/>
            <person name="Artiguenave F."/>
            <person name="Postlethwait J.H."/>
            <person name="Manak J.R."/>
            <person name="Thompson E.M."/>
            <person name="Jaillon O."/>
            <person name="Du Pasquier L."/>
            <person name="Boudinot P."/>
            <person name="Liberles D.A."/>
            <person name="Volff J.N."/>
            <person name="Philippe H."/>
            <person name="Lenhard B."/>
            <person name="Roest Crollius H."/>
            <person name="Wincker P."/>
            <person name="Chourrout D."/>
        </authorList>
    </citation>
    <scope>NUCLEOTIDE SEQUENCE [LARGE SCALE GENOMIC DNA]</scope>
</reference>
<feature type="compositionally biased region" description="Basic residues" evidence="1">
    <location>
        <begin position="24"/>
        <end position="42"/>
    </location>
</feature>
<feature type="compositionally biased region" description="Basic and acidic residues" evidence="1">
    <location>
        <begin position="48"/>
        <end position="57"/>
    </location>
</feature>
<accession>E4XK53</accession>
<keyword evidence="3" id="KW-1185">Reference proteome</keyword>
<sequence length="57" mass="6708">MNPLGQLAAGPSRKKKEHDEGKKIGHRKKKKFHYQRVPKPRQKTTVQVKDELSKLRF</sequence>
<feature type="region of interest" description="Disordered" evidence="1">
    <location>
        <begin position="1"/>
        <end position="57"/>
    </location>
</feature>
<evidence type="ECO:0000256" key="1">
    <source>
        <dbReference type="SAM" id="MobiDB-lite"/>
    </source>
</evidence>
<gene>
    <name evidence="2" type="ORF">GSOID_T00013003001</name>
</gene>
<dbReference type="AlphaFoldDB" id="E4XK53"/>
<protein>
    <submittedName>
        <fullName evidence="2">Uncharacterized protein</fullName>
    </submittedName>
</protein>
<evidence type="ECO:0000313" key="3">
    <source>
        <dbReference type="Proteomes" id="UP000001307"/>
    </source>
</evidence>
<organism evidence="2">
    <name type="scientific">Oikopleura dioica</name>
    <name type="common">Tunicate</name>
    <dbReference type="NCBI Taxonomy" id="34765"/>
    <lineage>
        <taxon>Eukaryota</taxon>
        <taxon>Metazoa</taxon>
        <taxon>Chordata</taxon>
        <taxon>Tunicata</taxon>
        <taxon>Appendicularia</taxon>
        <taxon>Copelata</taxon>
        <taxon>Oikopleuridae</taxon>
        <taxon>Oikopleura</taxon>
    </lineage>
</organism>
<name>E4XK53_OIKDI</name>
<dbReference type="InParanoid" id="E4XK53"/>
<evidence type="ECO:0000313" key="2">
    <source>
        <dbReference type="EMBL" id="CBY24830.1"/>
    </source>
</evidence>
<dbReference type="EMBL" id="FN653063">
    <property type="protein sequence ID" value="CBY24830.1"/>
    <property type="molecule type" value="Genomic_DNA"/>
</dbReference>
<proteinExistence type="predicted"/>